<accession>A0A9W8KWX0</accession>
<gene>
    <name evidence="9" type="ORF">GGI25_002999</name>
</gene>
<keyword evidence="5" id="KW-0206">Cytoskeleton</keyword>
<evidence type="ECO:0000256" key="1">
    <source>
        <dbReference type="ARBA" id="ARBA00004123"/>
    </source>
</evidence>
<comment type="caution">
    <text evidence="9">The sequence shown here is derived from an EMBL/GenBank/DDBJ whole genome shotgun (WGS) entry which is preliminary data.</text>
</comment>
<dbReference type="GO" id="GO:0005634">
    <property type="term" value="C:nucleus"/>
    <property type="evidence" value="ECO:0007669"/>
    <property type="project" value="UniProtKB-SubCell"/>
</dbReference>
<evidence type="ECO:0000259" key="8">
    <source>
        <dbReference type="Pfam" id="PF03941"/>
    </source>
</evidence>
<feature type="region of interest" description="Disordered" evidence="7">
    <location>
        <begin position="218"/>
        <end position="242"/>
    </location>
</feature>
<feature type="compositionally biased region" description="Polar residues" evidence="7">
    <location>
        <begin position="638"/>
        <end position="652"/>
    </location>
</feature>
<evidence type="ECO:0000256" key="6">
    <source>
        <dbReference type="ARBA" id="ARBA00023242"/>
    </source>
</evidence>
<comment type="similarity">
    <text evidence="3">Belongs to the INCENP family.</text>
</comment>
<reference evidence="9" key="1">
    <citation type="submission" date="2022-07" db="EMBL/GenBank/DDBJ databases">
        <title>Phylogenomic reconstructions and comparative analyses of Kickxellomycotina fungi.</title>
        <authorList>
            <person name="Reynolds N.K."/>
            <person name="Stajich J.E."/>
            <person name="Barry K."/>
            <person name="Grigoriev I.V."/>
            <person name="Crous P."/>
            <person name="Smith M.E."/>
        </authorList>
    </citation>
    <scope>NUCLEOTIDE SEQUENCE</scope>
    <source>
        <strain evidence="9">NRRL 3115</strain>
    </source>
</reference>
<feature type="compositionally biased region" description="Acidic residues" evidence="7">
    <location>
        <begin position="762"/>
        <end position="776"/>
    </location>
</feature>
<dbReference type="InterPro" id="IPR005635">
    <property type="entry name" value="Inner_centromere_prot_ARK-bd"/>
</dbReference>
<protein>
    <recommendedName>
        <fullName evidence="8">Inner centromere protein ARK-binding domain-containing protein</fullName>
    </recommendedName>
</protein>
<comment type="subcellular location">
    <subcellularLocation>
        <location evidence="2">Cytoplasm</location>
        <location evidence="2">Cytoskeleton</location>
        <location evidence="2">Spindle</location>
    </subcellularLocation>
    <subcellularLocation>
        <location evidence="1">Nucleus</location>
    </subcellularLocation>
</comment>
<evidence type="ECO:0000256" key="5">
    <source>
        <dbReference type="ARBA" id="ARBA00023212"/>
    </source>
</evidence>
<feature type="region of interest" description="Disordered" evidence="7">
    <location>
        <begin position="332"/>
        <end position="418"/>
    </location>
</feature>
<proteinExistence type="inferred from homology"/>
<evidence type="ECO:0000313" key="9">
    <source>
        <dbReference type="EMBL" id="KAJ2677609.1"/>
    </source>
</evidence>
<keyword evidence="4" id="KW-0963">Cytoplasm</keyword>
<evidence type="ECO:0000256" key="4">
    <source>
        <dbReference type="ARBA" id="ARBA00022490"/>
    </source>
</evidence>
<sequence>MTTVAHQDTVRSVASDATECDSWVSSRKRDWDNAFVSKFHELESTLQENDRWLAIYWQNIAGMKDTKKLVAISEALKTSSSKRRTRARMDVRDVFTRGRSPGHTLAKRHSSFNNGHNTINMALAQMAMLPPKSPYLSNVVSSPQSATALASADTVVGELKSPLLPSLRVQRSESSISKLARSNSAAAKTAAAVRQLQMIARSPGREDRATVPTLRDILLNRQSPTNKPKAQSPTDIAQLQKTPPFSHIDMALGSLSLDAKRGQKSVGQPELPKEEEEEEDVHERLQRVRLALKGAGEPEEAEPEVEVQAASPTSTDADLEALCRDIDEVESMLPREAESRAPAAPEDPGPMFVDVEIDQSPIDITLDADKPHTSPGKRKYSSEESAKMPTRPRAGLPQTSIPRPRVPPRTDSRLGRVAETRRLFDTKAAPFASPVAAMRPGSSSIVQTPAQIKRLQGARPQRPVKSSAAVVREAARKAEAVVRKPEAVVRRADSVRKPETARRADSVRKPETVRRADSAVRKAEPVRKPETTRRADSVRRTEAARKPVGQPGRPEALFKSVGQKPSQGSLRVPPPSRLNGGKRPAPLALDSSNNSSGSEAIPTKNKAPFSNETAPKGKAPSSDSESKASSSDSGKWTGITSMLSVLSPSSWKTQDKAAAAVAAAASSPYGGAPQTPYQPRPEHKGTGQLVMPAFQDVAVPLRRSSGGSLHSSFFSDASEERAQSDIAAHEMEELEGFASQVTPMHRQSEYRSIIPAGSESPPEIESDYSDEYSDDEFTPRRKKNDFRIPRWATTPELARGLELQERVNPERIFGRVRPLRVNEIFNRRDSGEPRRKPRNSSMIWTGADALTADEELEYIRRMGFD</sequence>
<feature type="compositionally biased region" description="Low complexity" evidence="7">
    <location>
        <begin position="618"/>
        <end position="633"/>
    </location>
</feature>
<dbReference type="Pfam" id="PF03941">
    <property type="entry name" value="INCENP_ARK-bind"/>
    <property type="match status" value="1"/>
</dbReference>
<keyword evidence="6" id="KW-0539">Nucleus</keyword>
<evidence type="ECO:0000313" key="10">
    <source>
        <dbReference type="Proteomes" id="UP001151518"/>
    </source>
</evidence>
<dbReference type="Proteomes" id="UP001151518">
    <property type="component" value="Unassembled WGS sequence"/>
</dbReference>
<evidence type="ECO:0000256" key="3">
    <source>
        <dbReference type="ARBA" id="ARBA00010042"/>
    </source>
</evidence>
<evidence type="ECO:0000256" key="7">
    <source>
        <dbReference type="SAM" id="MobiDB-lite"/>
    </source>
</evidence>
<name>A0A9W8KWX0_9FUNG</name>
<dbReference type="OrthoDB" id="6123at2759"/>
<feature type="region of interest" description="Disordered" evidence="7">
    <location>
        <begin position="755"/>
        <end position="779"/>
    </location>
</feature>
<feature type="compositionally biased region" description="Polar residues" evidence="7">
    <location>
        <begin position="220"/>
        <end position="242"/>
    </location>
</feature>
<feature type="compositionally biased region" description="Basic and acidic residues" evidence="7">
    <location>
        <begin position="477"/>
        <end position="545"/>
    </location>
</feature>
<feature type="compositionally biased region" description="Basic and acidic residues" evidence="7">
    <location>
        <begin position="408"/>
        <end position="418"/>
    </location>
</feature>
<organism evidence="9 10">
    <name type="scientific">Coemansia spiralis</name>
    <dbReference type="NCBI Taxonomy" id="417178"/>
    <lineage>
        <taxon>Eukaryota</taxon>
        <taxon>Fungi</taxon>
        <taxon>Fungi incertae sedis</taxon>
        <taxon>Zoopagomycota</taxon>
        <taxon>Kickxellomycotina</taxon>
        <taxon>Kickxellomycetes</taxon>
        <taxon>Kickxellales</taxon>
        <taxon>Kickxellaceae</taxon>
        <taxon>Coemansia</taxon>
    </lineage>
</organism>
<feature type="domain" description="Inner centromere protein ARK-binding" evidence="8">
    <location>
        <begin position="763"/>
        <end position="825"/>
    </location>
</feature>
<dbReference type="AlphaFoldDB" id="A0A9W8KWX0"/>
<feature type="region of interest" description="Disordered" evidence="7">
    <location>
        <begin position="477"/>
        <end position="686"/>
    </location>
</feature>
<evidence type="ECO:0000256" key="2">
    <source>
        <dbReference type="ARBA" id="ARBA00004186"/>
    </source>
</evidence>
<feature type="region of interest" description="Disordered" evidence="7">
    <location>
        <begin position="259"/>
        <end position="319"/>
    </location>
</feature>
<dbReference type="EMBL" id="JANBTW010000030">
    <property type="protein sequence ID" value="KAJ2677609.1"/>
    <property type="molecule type" value="Genomic_DNA"/>
</dbReference>
<dbReference type="GO" id="GO:0005819">
    <property type="term" value="C:spindle"/>
    <property type="evidence" value="ECO:0007669"/>
    <property type="project" value="UniProtKB-SubCell"/>
</dbReference>